<keyword evidence="3" id="KW-1003">Cell membrane</keyword>
<evidence type="ECO:0000256" key="12">
    <source>
        <dbReference type="SAM" id="Phobius"/>
    </source>
</evidence>
<dbReference type="PRINTS" id="PR00019">
    <property type="entry name" value="LEURICHRPT"/>
</dbReference>
<evidence type="ECO:0000313" key="16">
    <source>
        <dbReference type="Proteomes" id="UP000701853"/>
    </source>
</evidence>
<evidence type="ECO:0000313" key="15">
    <source>
        <dbReference type="EMBL" id="KAG8485003.1"/>
    </source>
</evidence>
<feature type="signal peptide" evidence="13">
    <location>
        <begin position="1"/>
        <end position="20"/>
    </location>
</feature>
<comment type="similarity">
    <text evidence="2">Belongs to the RLP family.</text>
</comment>
<dbReference type="Pfam" id="PF13516">
    <property type="entry name" value="LRR_6"/>
    <property type="match status" value="1"/>
</dbReference>
<name>A0A8J6CYT8_9ROSI</name>
<evidence type="ECO:0000256" key="2">
    <source>
        <dbReference type="ARBA" id="ARBA00009592"/>
    </source>
</evidence>
<reference evidence="15 16" key="1">
    <citation type="journal article" date="2021" name="bioRxiv">
        <title>The Gossypium anomalum genome as a resource for cotton improvement and evolutionary analysis of hybrid incompatibility.</title>
        <authorList>
            <person name="Grover C.E."/>
            <person name="Yuan D."/>
            <person name="Arick M.A."/>
            <person name="Miller E.R."/>
            <person name="Hu G."/>
            <person name="Peterson D.G."/>
            <person name="Wendel J.F."/>
            <person name="Udall J.A."/>
        </authorList>
    </citation>
    <scope>NUCLEOTIDE SEQUENCE [LARGE SCALE GENOMIC DNA]</scope>
    <source>
        <strain evidence="15">JFW-Udall</strain>
        <tissue evidence="15">Leaf</tissue>
    </source>
</reference>
<sequence>MGTLCLVLVILQLKWSLSSSVAPPSSHSCLPHQRDALLHFKTTISVDCDYYFDGDVYPKIDIESWNKSIDCCSWEGVECDNVTGHVIGIDLSHSCLVGSLFANNSLFQLQNLQWLDLSFNSLGGSLLENTSSLFHFHGLQRLNLADNFFYGTISSKLFSQLVSLTHLNLSYNGFYGLIPHQINLLASLVSLDLSFYSFELRFDGQGFDMLARNLTKLRNLVLDHADMSDVALTSFLNLSSSLEHLSLSRCNLLGEFPTQVFQLPNLKVLDLSMNENLTGYLPNTSWSSGLELLDLSHCGFRGSIPASFGNLTQIISVDLKGNSLEGQIPDVFGNLRKLTSLSFSSCNFSGPLPITIFNLTKITRLDLINNQLEGPLPNHVSELQFLEELLLYNNSISGGVPSWLFALPSLRELDLSFNKLVGPIDRIQKLSSIQFVHLRYNNIGGSIPYSIFDLVKLISLDLSSNNLSGPIPGSIFDLVNLHSLNLSSNKLSGPMPDFNCDLVNLTSLDLSSNNLSGPIPDFNCDLVSLTSLDLSSNNLSGPIPDFNCDLVSLTSLDLSSNNLSGVIKSEMLSKLTTLEFLYVSSNSLLSLSTSGNDGNYSFPRLESVNFSGCSVRQFPNFFRTSNLKSLDLSNNMISGGISKWEAEGWEVLVWLDLSHNFLTALEQFPGNNLRYLNLHSNLLQGPILSTCLNPQIPVLRGLEFFIISENKLTGNFPASICNLSSLVLLDLSENSLSGTIPDCLENLSHLETLDLQMNNFIGKIPNSFVNNRLRRLLLNDNQFEGLVPSSLANSTSLELLNLGNNKLMDRFPHWLASLSSLQVLILRFNRFYGSLPHSIASSDFSALRIIDLSANEFTGTLSTKLFRNLRAMKDKPRKWLTSSNSYLFGMIKDSFIYEIPVNVTTKRLEIELRKTWDIFISMDLSNNQFSGEIPEDVGQLISLQMLNFSHNNFTGPIPASFGNLVALESLDLSSNKLSGGISSQMTNLTFLEVLNLSNNNLVGPIPYGNQFDTFDNDSYSGNLGLCGLPLSKQCINHQGPDPPSPLVVEHEGSKIPFFWQVVMMGYGSGVVIGLSLGYIVFTTGRPWWFVRKVERDWQYNFTKWVRRNKVRRN</sequence>
<dbReference type="InterPro" id="IPR032675">
    <property type="entry name" value="LRR_dom_sf"/>
</dbReference>
<dbReference type="InterPro" id="IPR052595">
    <property type="entry name" value="LRRC69/RLP"/>
</dbReference>
<keyword evidence="16" id="KW-1185">Reference proteome</keyword>
<evidence type="ECO:0000256" key="7">
    <source>
        <dbReference type="ARBA" id="ARBA00022737"/>
    </source>
</evidence>
<dbReference type="Pfam" id="PF08263">
    <property type="entry name" value="LRRNT_2"/>
    <property type="match status" value="1"/>
</dbReference>
<evidence type="ECO:0000259" key="14">
    <source>
        <dbReference type="Pfam" id="PF08263"/>
    </source>
</evidence>
<dbReference type="SUPFAM" id="SSF52058">
    <property type="entry name" value="L domain-like"/>
    <property type="match status" value="4"/>
</dbReference>
<keyword evidence="10" id="KW-0675">Receptor</keyword>
<proteinExistence type="inferred from homology"/>
<dbReference type="FunFam" id="3.80.10.10:FF:000383">
    <property type="entry name" value="Leucine-rich repeat receptor protein kinase EMS1"/>
    <property type="match status" value="1"/>
</dbReference>
<dbReference type="InterPro" id="IPR001611">
    <property type="entry name" value="Leu-rich_rpt"/>
</dbReference>
<dbReference type="InterPro" id="IPR003591">
    <property type="entry name" value="Leu-rich_rpt_typical-subtyp"/>
</dbReference>
<keyword evidence="4" id="KW-0433">Leucine-rich repeat</keyword>
<dbReference type="FunFam" id="3.80.10.10:FF:000905">
    <property type="entry name" value="Receptor-like protein kinase 7"/>
    <property type="match status" value="1"/>
</dbReference>
<feature type="chain" id="PRO_5035215181" description="Leucine-rich repeat-containing N-terminal plant-type domain-containing protein" evidence="13">
    <location>
        <begin position="21"/>
        <end position="1113"/>
    </location>
</feature>
<dbReference type="PROSITE" id="PS51450">
    <property type="entry name" value="LRR"/>
    <property type="match status" value="2"/>
</dbReference>
<evidence type="ECO:0000256" key="5">
    <source>
        <dbReference type="ARBA" id="ARBA00022692"/>
    </source>
</evidence>
<dbReference type="Proteomes" id="UP000701853">
    <property type="component" value="Chromosome 8"/>
</dbReference>
<evidence type="ECO:0000256" key="4">
    <source>
        <dbReference type="ARBA" id="ARBA00022614"/>
    </source>
</evidence>
<evidence type="ECO:0000256" key="9">
    <source>
        <dbReference type="ARBA" id="ARBA00023136"/>
    </source>
</evidence>
<evidence type="ECO:0000256" key="10">
    <source>
        <dbReference type="ARBA" id="ARBA00023170"/>
    </source>
</evidence>
<dbReference type="PANTHER" id="PTHR48057">
    <property type="entry name" value="LEUCINE-RICH REPEAT SERINE/THREONINE-PROTEIN KINASE 1"/>
    <property type="match status" value="1"/>
</dbReference>
<dbReference type="InterPro" id="IPR013210">
    <property type="entry name" value="LRR_N_plant-typ"/>
</dbReference>
<dbReference type="GO" id="GO:0005886">
    <property type="term" value="C:plasma membrane"/>
    <property type="evidence" value="ECO:0007669"/>
    <property type="project" value="UniProtKB-SubCell"/>
</dbReference>
<keyword evidence="5 12" id="KW-0812">Transmembrane</keyword>
<dbReference type="FunFam" id="3.80.10.10:FF:000095">
    <property type="entry name" value="LRR receptor-like serine/threonine-protein kinase GSO1"/>
    <property type="match status" value="1"/>
</dbReference>
<protein>
    <recommendedName>
        <fullName evidence="14">Leucine-rich repeat-containing N-terminal plant-type domain-containing protein</fullName>
    </recommendedName>
</protein>
<dbReference type="SMART" id="SM00365">
    <property type="entry name" value="LRR_SD22"/>
    <property type="match status" value="10"/>
</dbReference>
<dbReference type="Pfam" id="PF00560">
    <property type="entry name" value="LRR_1"/>
    <property type="match status" value="12"/>
</dbReference>
<dbReference type="EMBL" id="JAHUZN010000008">
    <property type="protein sequence ID" value="KAG8485003.1"/>
    <property type="molecule type" value="Genomic_DNA"/>
</dbReference>
<dbReference type="SMART" id="SM00369">
    <property type="entry name" value="LRR_TYP"/>
    <property type="match status" value="18"/>
</dbReference>
<evidence type="ECO:0000256" key="11">
    <source>
        <dbReference type="ARBA" id="ARBA00023180"/>
    </source>
</evidence>
<comment type="subcellular location">
    <subcellularLocation>
        <location evidence="1">Cell membrane</location>
        <topology evidence="1">Single-pass type I membrane protein</topology>
    </subcellularLocation>
</comment>
<evidence type="ECO:0000256" key="13">
    <source>
        <dbReference type="SAM" id="SignalP"/>
    </source>
</evidence>
<keyword evidence="11" id="KW-0325">Glycoprotein</keyword>
<evidence type="ECO:0000256" key="8">
    <source>
        <dbReference type="ARBA" id="ARBA00022989"/>
    </source>
</evidence>
<evidence type="ECO:0000256" key="6">
    <source>
        <dbReference type="ARBA" id="ARBA00022729"/>
    </source>
</evidence>
<dbReference type="AlphaFoldDB" id="A0A8J6CYT8"/>
<comment type="caution">
    <text evidence="15">The sequence shown here is derived from an EMBL/GenBank/DDBJ whole genome shotgun (WGS) entry which is preliminary data.</text>
</comment>
<feature type="transmembrane region" description="Helical" evidence="12">
    <location>
        <begin position="1057"/>
        <end position="1081"/>
    </location>
</feature>
<dbReference type="PANTHER" id="PTHR48057:SF30">
    <property type="entry name" value="DNA-DAMAGE-REPAIR_TOLERATION DRT100-LIKE PROTEIN"/>
    <property type="match status" value="1"/>
</dbReference>
<organism evidence="15 16">
    <name type="scientific">Gossypium anomalum</name>
    <dbReference type="NCBI Taxonomy" id="47600"/>
    <lineage>
        <taxon>Eukaryota</taxon>
        <taxon>Viridiplantae</taxon>
        <taxon>Streptophyta</taxon>
        <taxon>Embryophyta</taxon>
        <taxon>Tracheophyta</taxon>
        <taxon>Spermatophyta</taxon>
        <taxon>Magnoliopsida</taxon>
        <taxon>eudicotyledons</taxon>
        <taxon>Gunneridae</taxon>
        <taxon>Pentapetalae</taxon>
        <taxon>rosids</taxon>
        <taxon>malvids</taxon>
        <taxon>Malvales</taxon>
        <taxon>Malvaceae</taxon>
        <taxon>Malvoideae</taxon>
        <taxon>Gossypium</taxon>
    </lineage>
</organism>
<keyword evidence="6 13" id="KW-0732">Signal</keyword>
<gene>
    <name evidence="15" type="ORF">CXB51_021747</name>
</gene>
<keyword evidence="9 12" id="KW-0472">Membrane</keyword>
<keyword evidence="8 12" id="KW-1133">Transmembrane helix</keyword>
<keyword evidence="7" id="KW-0677">Repeat</keyword>
<accession>A0A8J6CYT8</accession>
<evidence type="ECO:0000256" key="3">
    <source>
        <dbReference type="ARBA" id="ARBA00022475"/>
    </source>
</evidence>
<dbReference type="Gene3D" id="3.80.10.10">
    <property type="entry name" value="Ribonuclease Inhibitor"/>
    <property type="match status" value="7"/>
</dbReference>
<evidence type="ECO:0000256" key="1">
    <source>
        <dbReference type="ARBA" id="ARBA00004251"/>
    </source>
</evidence>
<feature type="domain" description="Leucine-rich repeat-containing N-terminal plant-type" evidence="14">
    <location>
        <begin position="31"/>
        <end position="80"/>
    </location>
</feature>
<dbReference type="OrthoDB" id="442066at2759"/>
<dbReference type="Pfam" id="PF13855">
    <property type="entry name" value="LRR_8"/>
    <property type="match status" value="4"/>
</dbReference>
<dbReference type="FunFam" id="3.80.10.10:FF:000111">
    <property type="entry name" value="LRR receptor-like serine/threonine-protein kinase ERECTA"/>
    <property type="match status" value="1"/>
</dbReference>